<protein>
    <submittedName>
        <fullName evidence="1">Uncharacterized protein</fullName>
    </submittedName>
</protein>
<accession>A0ABP0D8Z3</accession>
<evidence type="ECO:0000313" key="2">
    <source>
        <dbReference type="Proteomes" id="UP001642502"/>
    </source>
</evidence>
<gene>
    <name evidence="1" type="ORF">SEPCBS119000_000675</name>
</gene>
<proteinExistence type="predicted"/>
<sequence length="69" mass="7864">MPSTDCLQPPLTADEKKIVKAYGGWTNTMISFGLKPFYPEDVEEAKMIVSAFARDEKREAKKRARQSKQ</sequence>
<name>A0ABP0D8Z3_9PEZI</name>
<dbReference type="Proteomes" id="UP001642502">
    <property type="component" value="Unassembled WGS sequence"/>
</dbReference>
<dbReference type="EMBL" id="CAWUON010000004">
    <property type="protein sequence ID" value="CAK7263802.1"/>
    <property type="molecule type" value="Genomic_DNA"/>
</dbReference>
<reference evidence="1 2" key="1">
    <citation type="submission" date="2024-01" db="EMBL/GenBank/DDBJ databases">
        <authorList>
            <person name="Allen C."/>
            <person name="Tagirdzhanova G."/>
        </authorList>
    </citation>
    <scope>NUCLEOTIDE SEQUENCE [LARGE SCALE GENOMIC DNA]</scope>
    <source>
        <strain evidence="1 2">CBS 119000</strain>
    </source>
</reference>
<evidence type="ECO:0000313" key="1">
    <source>
        <dbReference type="EMBL" id="CAK7263802.1"/>
    </source>
</evidence>
<comment type="caution">
    <text evidence="1">The sequence shown here is derived from an EMBL/GenBank/DDBJ whole genome shotgun (WGS) entry which is preliminary data.</text>
</comment>
<keyword evidence="2" id="KW-1185">Reference proteome</keyword>
<organism evidence="1 2">
    <name type="scientific">Sporothrix epigloea</name>
    <dbReference type="NCBI Taxonomy" id="1892477"/>
    <lineage>
        <taxon>Eukaryota</taxon>
        <taxon>Fungi</taxon>
        <taxon>Dikarya</taxon>
        <taxon>Ascomycota</taxon>
        <taxon>Pezizomycotina</taxon>
        <taxon>Sordariomycetes</taxon>
        <taxon>Sordariomycetidae</taxon>
        <taxon>Ophiostomatales</taxon>
        <taxon>Ophiostomataceae</taxon>
        <taxon>Sporothrix</taxon>
    </lineage>
</organism>